<dbReference type="AlphaFoldDB" id="A0A0H2R237"/>
<dbReference type="Proteomes" id="UP000053477">
    <property type="component" value="Unassembled WGS sequence"/>
</dbReference>
<dbReference type="SUPFAM" id="SSF52047">
    <property type="entry name" value="RNI-like"/>
    <property type="match status" value="1"/>
</dbReference>
<reference evidence="1 2" key="1">
    <citation type="submission" date="2015-04" db="EMBL/GenBank/DDBJ databases">
        <title>Complete genome sequence of Schizopora paradoxa KUC8140, a cosmopolitan wood degrader in East Asia.</title>
        <authorList>
            <consortium name="DOE Joint Genome Institute"/>
            <person name="Min B."/>
            <person name="Park H."/>
            <person name="Jang Y."/>
            <person name="Kim J.-J."/>
            <person name="Kim K.H."/>
            <person name="Pangilinan J."/>
            <person name="Lipzen A."/>
            <person name="Riley R."/>
            <person name="Grigoriev I.V."/>
            <person name="Spatafora J.W."/>
            <person name="Choi I.-G."/>
        </authorList>
    </citation>
    <scope>NUCLEOTIDE SEQUENCE [LARGE SCALE GENOMIC DNA]</scope>
    <source>
        <strain evidence="1 2">KUC8140</strain>
    </source>
</reference>
<dbReference type="EMBL" id="KQ086263">
    <property type="protein sequence ID" value="KLO05825.1"/>
    <property type="molecule type" value="Genomic_DNA"/>
</dbReference>
<organism evidence="1 2">
    <name type="scientific">Schizopora paradoxa</name>
    <dbReference type="NCBI Taxonomy" id="27342"/>
    <lineage>
        <taxon>Eukaryota</taxon>
        <taxon>Fungi</taxon>
        <taxon>Dikarya</taxon>
        <taxon>Basidiomycota</taxon>
        <taxon>Agaricomycotina</taxon>
        <taxon>Agaricomycetes</taxon>
        <taxon>Hymenochaetales</taxon>
        <taxon>Schizoporaceae</taxon>
        <taxon>Schizopora</taxon>
    </lineage>
</organism>
<accession>A0A0H2R237</accession>
<sequence length="573" mass="64593">MSPEIAASGVLLALEKAARTPNFHLLDLNDVFGANNWSAVRNLEADVYPLCEGLDDDIIGANLTSRFMASAFQIDAIVSMLSVLSQSANEIQKYFKQPQERISTKLSKGIDELPEEIATKIFQFAVWEEGCNGGKQALWLSHTSRKFRSIALMSRSLWTTLYSCDSKHQLEAFISRAGPREEFHAFAHYDTRIHSSSFGISGFTNVCQSIAPRWRTMTLTQDEKLESSDPWGNHVDGVTVLLGMLSSSFTELGLQLPMLEELDIRGYSEYLHANSEGDNFKWAPNLRTLRCSNVLLAPTASLISVSTFDFTQMISGRFRNPLSLLLRFLSGLPNLTTFNLELYGASEFNSIWALPATECPSVSSFHLKLRGLEIKGNLQPQKSDLALFMDTLHMPSLDTLTISLGFAEPGGKILGGAWSWKLGELSAILMPKHLSESSRLTSLSYVLWLDRKPLFDYEDVVPRDSRAFYVALDKILNIKKLTISSWIRVQFVKQAPNLRKPDFRERCRLRELKFIGCENMVGADLGWTVSNLVGEFDVWKYIERVTIEDCKRLAYEEVLWIIGEEKLCYLAST</sequence>
<name>A0A0H2R237_9AGAM</name>
<dbReference type="InParanoid" id="A0A0H2R237"/>
<gene>
    <name evidence="1" type="ORF">SCHPADRAFT_1002682</name>
</gene>
<protein>
    <recommendedName>
        <fullName evidence="3">F-box domain-containing protein</fullName>
    </recommendedName>
</protein>
<dbReference type="OrthoDB" id="3365698at2759"/>
<proteinExistence type="predicted"/>
<evidence type="ECO:0008006" key="3">
    <source>
        <dbReference type="Google" id="ProtNLM"/>
    </source>
</evidence>
<keyword evidence="2" id="KW-1185">Reference proteome</keyword>
<evidence type="ECO:0000313" key="1">
    <source>
        <dbReference type="EMBL" id="KLO05825.1"/>
    </source>
</evidence>
<evidence type="ECO:0000313" key="2">
    <source>
        <dbReference type="Proteomes" id="UP000053477"/>
    </source>
</evidence>